<dbReference type="InterPro" id="IPR027417">
    <property type="entry name" value="P-loop_NTPase"/>
</dbReference>
<comment type="caution">
    <text evidence="3">The sequence shown here is derived from an EMBL/GenBank/DDBJ whole genome shotgun (WGS) entry which is preliminary data.</text>
</comment>
<keyword evidence="1" id="KW-0677">Repeat</keyword>
<dbReference type="SUPFAM" id="SSF69322">
    <property type="entry name" value="Tricorn protease domain 2"/>
    <property type="match status" value="1"/>
</dbReference>
<dbReference type="InterPro" id="IPR056884">
    <property type="entry name" value="NPHP3-like_N"/>
</dbReference>
<dbReference type="SUPFAM" id="SSF50978">
    <property type="entry name" value="WD40 repeat-like"/>
    <property type="match status" value="1"/>
</dbReference>
<dbReference type="InterPro" id="IPR036322">
    <property type="entry name" value="WD40_repeat_dom_sf"/>
</dbReference>
<evidence type="ECO:0000313" key="4">
    <source>
        <dbReference type="Proteomes" id="UP001152795"/>
    </source>
</evidence>
<dbReference type="Gene3D" id="3.40.50.300">
    <property type="entry name" value="P-loop containing nucleotide triphosphate hydrolases"/>
    <property type="match status" value="1"/>
</dbReference>
<name>A0A6S7ITP3_PARCT</name>
<gene>
    <name evidence="3" type="ORF">PACLA_8A089510</name>
</gene>
<dbReference type="Pfam" id="PF24883">
    <property type="entry name" value="NPHP3_N"/>
    <property type="match status" value="1"/>
</dbReference>
<dbReference type="Gene3D" id="2.130.10.10">
    <property type="entry name" value="YVTN repeat-like/Quinoprotein amine dehydrogenase"/>
    <property type="match status" value="3"/>
</dbReference>
<keyword evidence="4" id="KW-1185">Reference proteome</keyword>
<reference evidence="3" key="1">
    <citation type="submission" date="2020-04" db="EMBL/GenBank/DDBJ databases">
        <authorList>
            <person name="Alioto T."/>
            <person name="Alioto T."/>
            <person name="Gomez Garrido J."/>
        </authorList>
    </citation>
    <scope>NUCLEOTIDE SEQUENCE</scope>
    <source>
        <strain evidence="3">A484AB</strain>
    </source>
</reference>
<dbReference type="Proteomes" id="UP001152795">
    <property type="component" value="Unassembled WGS sequence"/>
</dbReference>
<dbReference type="PANTHER" id="PTHR10039:SF14">
    <property type="entry name" value="NACHT DOMAIN-CONTAINING PROTEIN"/>
    <property type="match status" value="1"/>
</dbReference>
<feature type="non-terminal residue" evidence="3">
    <location>
        <position position="1625"/>
    </location>
</feature>
<dbReference type="OrthoDB" id="5969903at2759"/>
<accession>A0A6S7ITP3</accession>
<evidence type="ECO:0000256" key="1">
    <source>
        <dbReference type="ARBA" id="ARBA00022737"/>
    </source>
</evidence>
<organism evidence="3 4">
    <name type="scientific">Paramuricea clavata</name>
    <name type="common">Red gorgonian</name>
    <name type="synonym">Violescent sea-whip</name>
    <dbReference type="NCBI Taxonomy" id="317549"/>
    <lineage>
        <taxon>Eukaryota</taxon>
        <taxon>Metazoa</taxon>
        <taxon>Cnidaria</taxon>
        <taxon>Anthozoa</taxon>
        <taxon>Octocorallia</taxon>
        <taxon>Malacalcyonacea</taxon>
        <taxon>Plexauridae</taxon>
        <taxon>Paramuricea</taxon>
    </lineage>
</organism>
<feature type="domain" description="Nephrocystin 3-like N-terminal" evidence="2">
    <location>
        <begin position="351"/>
        <end position="515"/>
    </location>
</feature>
<dbReference type="SUPFAM" id="SSF52540">
    <property type="entry name" value="P-loop containing nucleoside triphosphate hydrolases"/>
    <property type="match status" value="1"/>
</dbReference>
<evidence type="ECO:0000259" key="2">
    <source>
        <dbReference type="Pfam" id="PF24883"/>
    </source>
</evidence>
<proteinExistence type="predicted"/>
<dbReference type="InterPro" id="IPR015943">
    <property type="entry name" value="WD40/YVTN_repeat-like_dom_sf"/>
</dbReference>
<dbReference type="PANTHER" id="PTHR10039">
    <property type="entry name" value="AMELOGENIN"/>
    <property type="match status" value="1"/>
</dbReference>
<dbReference type="EMBL" id="CACRXK020011239">
    <property type="protein sequence ID" value="CAB4021043.1"/>
    <property type="molecule type" value="Genomic_DNA"/>
</dbReference>
<protein>
    <submittedName>
        <fullName evidence="3">D-inositol 3-phosphate glycosyltransferase</fullName>
    </submittedName>
</protein>
<sequence length="1625" mass="186057">MASTKGTGSTKLPTLTTLTKDNKRWIVFGISLNHILVPSIRPILEQEILKEYNDLKLNHGIDCQTSHSFPGSKYPTRNGMKYENINANDRKLKPSRYKSYDYSTFDYKVTSHVDFGKLFLLNHIAKFNAFDETCDASAVLNLFGRIPVFSPVVQTAANVVREGRNAWGHCNFTEWNEANFKKRFDEMKQLVTEVGLSPADESKVLADLNDWEAKESGWGYCIVLCMNATIDSELVKVVQKHVNKLSSEVEKMEFESLEEINNLRVMLHNVKLELQECEKRFVRIENNMSITADKITQLTTNQEVLQQEVEHLQTSQTSVQQSVTEGQTSSYDFSSCEADIDYYAKRYDRDTRLWLLNDFDTWFCDSCESRAYVLLGDAAVGKSVMAAVIAQRAKNDGNMAAAYFCRHYDGTRRDPRYLLGTVAYQLRNCNSQYDKVVGGEAGIQSMLANAKLGVHELFTKLLEEPLNKCSPCKRKLVVIDALDEAEYWSREDFLDLIMNRFPLLPNWLVFFITSRPEDTVQSRLRTYNPCIRICAGSSGSAGFYQKHEQDIRRYLEKRLNFSNLSYSAEEMTGKCNGMFLYAFYIVEILQNSEQLDGDIFPENINDYFRQNFKRIYEKVGGDFYKKLFGCALVAPSPLPVFFISFLLQKENSSFDEQEVIDAVSQFVALRTTDKTFVFLHSLIPVWLTDEQKVPRRLFVDRNKAKAYFRSIIVEFLNAFLQQGRDPISFAKPDLINYSLDVGFRFFYKCCVQDSMSSQTVFDCLTNHRFLQQRIQNNRIGIYSLIEDLEFSVLKLTFDEAEKTILDDICSVLKRDKYVIVGCPELLYSCLSNASKLVQEKFIPNKMSASWMELSFEYVVFSTDSTLRDLDCCAISHDKRLFAGGKGRSIFLYDAHTFKKVAGPVEVMDVNLSHLEFSPDDKFVIFGRLDRWFSVQEKRVVEKTQFSGNSKCYAWVSFIDDGNYIAVVSKPTKEFHFHCLFRIFSEWATQECGLEQNNVYEFQCLGGKIECERSFEGDTFFQEIDDKLLFLRAQKHLSCELFSICAQFERTKTPVRNRIALFYAVLFEYQIWNVQTGRPVVEEMFSSQLKPFFYLWHLFPAITRFERMICDSRCTLASVASLNAAYYQDQLARTPTFHSLFSSVEKKDVVHDIDKYMAKIYALYFRDGEKCLPYLITNTPVECYNRISDNTGLLSKAGKWLARKYGGAITLFKKVNEGGNLLRYEEGFKIMLLQKVHDHAFTSDGNVLVYITLLPSQNLYALSLQTGTQFRSVSGLYPVHCASEEGQGIGYIFGDTKERITVLLRDLPGKFLLNCLTSKPVAVTFTSAHTIMILCSDEKVTLWKLDHCDIVMACETEMLELDYSEKIIVEKCIFSRDGKLIAIHHSCQILLFNYGGKFLCSIFKVTEECEHTVPCLAFSLDDSLLLFCIQKSTYDQTFYVWDVKKGVLTDPILLPFPYVIHVDCCCFSSDNSKLIFCNASSVLILDYPPKVFSCCPMLAVPYAVNSRASDTCSHCTVSSDSTLLALCVANETFIYSLNCSDALWKVPHNHFGKVEYCGFLRGNRYLISYGIDGIVFLFDFVEKKSIAYVRLESIISMALSPDENKVVCLESSGKVSVINLYGLKRG</sequence>
<evidence type="ECO:0000313" key="3">
    <source>
        <dbReference type="EMBL" id="CAB4021043.1"/>
    </source>
</evidence>